<keyword evidence="2" id="KW-0812">Transmembrane</keyword>
<name>A0AAV1IK09_9CHLO</name>
<feature type="compositionally biased region" description="Low complexity" evidence="1">
    <location>
        <begin position="260"/>
        <end position="271"/>
    </location>
</feature>
<dbReference type="AlphaFoldDB" id="A0AAV1IK09"/>
<evidence type="ECO:0000313" key="3">
    <source>
        <dbReference type="EMBL" id="CAK0787668.1"/>
    </source>
</evidence>
<protein>
    <recommendedName>
        <fullName evidence="5">AB hydrolase-1 domain-containing protein</fullName>
    </recommendedName>
</protein>
<dbReference type="PANTHER" id="PTHR37471:SF1">
    <property type="entry name" value="AB HYDROLASE-1 DOMAIN-CONTAINING PROTEIN"/>
    <property type="match status" value="1"/>
</dbReference>
<dbReference type="InterPro" id="IPR029058">
    <property type="entry name" value="AB_hydrolase_fold"/>
</dbReference>
<evidence type="ECO:0000256" key="2">
    <source>
        <dbReference type="SAM" id="Phobius"/>
    </source>
</evidence>
<feature type="transmembrane region" description="Helical" evidence="2">
    <location>
        <begin position="35"/>
        <end position="54"/>
    </location>
</feature>
<keyword evidence="2" id="KW-1133">Transmembrane helix</keyword>
<dbReference type="Proteomes" id="UP001314263">
    <property type="component" value="Unassembled WGS sequence"/>
</dbReference>
<sequence length="628" mass="70310">MITAAADSQFLAATIHARPAKTDRGAAPLRGGMRLNTAVTAAACLLGHCLYAWAACRGAIHQIVAFWLCLELAFFIWTCWRYRIINQLVDFRYEPARVAEVKRRFLRLDKCIPLEGCLTGWFLGSPIEAIRRGNVEDFVAYGFYSRYMHELPPNLQDATADFVQAIEQKWDRQLPEGRNPDVKFMAHVWEDLRVLPKPLALHVGCEIISLLGHAVLRFMGFRMENCQGFTYWIRQPGREASPTPSEERPLTPSQSQGGTPSVSPMDSPSVSARSSADEEVDFSQLSRSADLLRMRTRSGDLFRTRSIIHRRGDSFSSLRSDENAGDLEDTEQRPLFFMHGVGLGLIPYLGLVQQILWACPDRPMILLEVPHVSLRLQLRAMSVDDVAHAAAQILWRHSYQEACFVAHSYGTFCASRICQLHRSLVHSMVLIDPVCFLTCYPQLLYNFVYKVPLLSECLGSVAGILGAARFLFSRDLIISETFCRKFQWHELMLWPEDMPQHALVCLSHNDDLVPSAMVRKHISDAHPTASVMYHPTAGHGGFLVDFPWQQQMVQGIKQLAELPEEGLATLMEATSAKLDGKPSAGSAGLSRAHSIHRAGSGLRRQYSFRGVRTQASLISRAAAFAQSG</sequence>
<dbReference type="SUPFAM" id="SSF53474">
    <property type="entry name" value="alpha/beta-Hydrolases"/>
    <property type="match status" value="1"/>
</dbReference>
<dbReference type="Gene3D" id="3.40.50.1820">
    <property type="entry name" value="alpha/beta hydrolase"/>
    <property type="match status" value="1"/>
</dbReference>
<feature type="region of interest" description="Disordered" evidence="1">
    <location>
        <begin position="237"/>
        <end position="281"/>
    </location>
</feature>
<dbReference type="PANTHER" id="PTHR37471">
    <property type="entry name" value="UNNAMED PRODUCT"/>
    <property type="match status" value="1"/>
</dbReference>
<evidence type="ECO:0000256" key="1">
    <source>
        <dbReference type="SAM" id="MobiDB-lite"/>
    </source>
</evidence>
<gene>
    <name evidence="3" type="ORF">CVIRNUC_010890</name>
</gene>
<evidence type="ECO:0000313" key="4">
    <source>
        <dbReference type="Proteomes" id="UP001314263"/>
    </source>
</evidence>
<feature type="transmembrane region" description="Helical" evidence="2">
    <location>
        <begin position="60"/>
        <end position="80"/>
    </location>
</feature>
<keyword evidence="4" id="KW-1185">Reference proteome</keyword>
<dbReference type="EMBL" id="CAUYUE010000017">
    <property type="protein sequence ID" value="CAK0787668.1"/>
    <property type="molecule type" value="Genomic_DNA"/>
</dbReference>
<accession>A0AAV1IK09</accession>
<evidence type="ECO:0008006" key="5">
    <source>
        <dbReference type="Google" id="ProtNLM"/>
    </source>
</evidence>
<comment type="caution">
    <text evidence="3">The sequence shown here is derived from an EMBL/GenBank/DDBJ whole genome shotgun (WGS) entry which is preliminary data.</text>
</comment>
<proteinExistence type="predicted"/>
<organism evidence="3 4">
    <name type="scientific">Coccomyxa viridis</name>
    <dbReference type="NCBI Taxonomy" id="1274662"/>
    <lineage>
        <taxon>Eukaryota</taxon>
        <taxon>Viridiplantae</taxon>
        <taxon>Chlorophyta</taxon>
        <taxon>core chlorophytes</taxon>
        <taxon>Trebouxiophyceae</taxon>
        <taxon>Trebouxiophyceae incertae sedis</taxon>
        <taxon>Coccomyxaceae</taxon>
        <taxon>Coccomyxa</taxon>
    </lineage>
</organism>
<reference evidence="3 4" key="1">
    <citation type="submission" date="2023-10" db="EMBL/GenBank/DDBJ databases">
        <authorList>
            <person name="Maclean D."/>
            <person name="Macfadyen A."/>
        </authorList>
    </citation>
    <scope>NUCLEOTIDE SEQUENCE [LARGE SCALE GENOMIC DNA]</scope>
</reference>
<keyword evidence="2" id="KW-0472">Membrane</keyword>